<gene>
    <name evidence="1" type="ORF">GCM10022210_29740</name>
</gene>
<dbReference type="Proteomes" id="UP001500742">
    <property type="component" value="Unassembled WGS sequence"/>
</dbReference>
<evidence type="ECO:0000313" key="1">
    <source>
        <dbReference type="EMBL" id="GAA3977020.1"/>
    </source>
</evidence>
<protein>
    <recommendedName>
        <fullName evidence="3">Pectate lyase superfamily protein domain-containing protein</fullName>
    </recommendedName>
</protein>
<dbReference type="SMART" id="SM00710">
    <property type="entry name" value="PbH1"/>
    <property type="match status" value="4"/>
</dbReference>
<organism evidence="1 2">
    <name type="scientific">Mucilaginibacter dorajii</name>
    <dbReference type="NCBI Taxonomy" id="692994"/>
    <lineage>
        <taxon>Bacteria</taxon>
        <taxon>Pseudomonadati</taxon>
        <taxon>Bacteroidota</taxon>
        <taxon>Sphingobacteriia</taxon>
        <taxon>Sphingobacteriales</taxon>
        <taxon>Sphingobacteriaceae</taxon>
        <taxon>Mucilaginibacter</taxon>
    </lineage>
</organism>
<dbReference type="RefSeq" id="WP_259097476.1">
    <property type="nucleotide sequence ID" value="NZ_BAAAZC010000020.1"/>
</dbReference>
<dbReference type="Gene3D" id="2.160.20.10">
    <property type="entry name" value="Single-stranded right-handed beta-helix, Pectin lyase-like"/>
    <property type="match status" value="1"/>
</dbReference>
<evidence type="ECO:0000313" key="2">
    <source>
        <dbReference type="Proteomes" id="UP001500742"/>
    </source>
</evidence>
<dbReference type="EMBL" id="BAAAZC010000020">
    <property type="protein sequence ID" value="GAA3977020.1"/>
    <property type="molecule type" value="Genomic_DNA"/>
</dbReference>
<keyword evidence="2" id="KW-1185">Reference proteome</keyword>
<comment type="caution">
    <text evidence="1">The sequence shown here is derived from an EMBL/GenBank/DDBJ whole genome shotgun (WGS) entry which is preliminary data.</text>
</comment>
<dbReference type="InterPro" id="IPR012334">
    <property type="entry name" value="Pectin_lyas_fold"/>
</dbReference>
<evidence type="ECO:0008006" key="3">
    <source>
        <dbReference type="Google" id="ProtNLM"/>
    </source>
</evidence>
<dbReference type="SUPFAM" id="SSF51126">
    <property type="entry name" value="Pectin lyase-like"/>
    <property type="match status" value="1"/>
</dbReference>
<reference evidence="2" key="1">
    <citation type="journal article" date="2019" name="Int. J. Syst. Evol. Microbiol.">
        <title>The Global Catalogue of Microorganisms (GCM) 10K type strain sequencing project: providing services to taxonomists for standard genome sequencing and annotation.</title>
        <authorList>
            <consortium name="The Broad Institute Genomics Platform"/>
            <consortium name="The Broad Institute Genome Sequencing Center for Infectious Disease"/>
            <person name="Wu L."/>
            <person name="Ma J."/>
        </authorList>
    </citation>
    <scope>NUCLEOTIDE SEQUENCE [LARGE SCALE GENOMIC DNA]</scope>
    <source>
        <strain evidence="2">JCM 16601</strain>
    </source>
</reference>
<dbReference type="InterPro" id="IPR006626">
    <property type="entry name" value="PbH1"/>
</dbReference>
<name>A0ABP7Q6C3_9SPHI</name>
<dbReference type="InterPro" id="IPR011050">
    <property type="entry name" value="Pectin_lyase_fold/virulence"/>
</dbReference>
<accession>A0ABP7Q6C3</accession>
<proteinExistence type="predicted"/>
<sequence length="1276" mass="135148">MATIVTTLNGLRTFAAPPQVNDIYEITDYGTGIWYYDSTDTFSADNTGTVVVSSPYRFKRIFTEPAINITWFGAIGDGVTDCYDAIQATINYVNGNGRILIPTGVFYLNKPPLNSTSQIIGALKLPVDAKGIVISGQGKSSVIKLSANVPRAFDIPLPPNITTVYTYKNIALEKFDVDANNIDGNALGPTVTVTAVGGLVGSYYEVTVNSSAGMVGAGFVFYPYSNTGTAKAITGYYQKKIGFANVLQLMLETGVTLAVGDLIKGFCNMHVLIGTYFNSYQYNINTDNIRITDIDLLNLPPGEIPVMPYAKTQTGRQGIRINSGTPGDIGISGGYDGVVFATNILIERVRVYGGSTGIVITDASSTGISHYYIDNVTFRDCYHNTLTNYTVAAGSANFQIGNNAYGNTVLIERCTGHNSGDVGIEIDSLANGKIIDCSISNACTAGYYLVNYNKISTIPTPITTTLTTSILSTDTILTIASFPDVGSSGLLTIDSELIYYDYTDSLNLNIIRGCNGTASANHSSGAAVMFAPITTTITASVSSTDMTMTLAAFPNVESNGFLTIDNELIYYNYTGSTILNLVRGCNSTAALAHASGAIVTFIELSKQKTKLIACSYINNVPGNLSRGFSIVTALSGLYPLPPVDIENCTYTRLNSNNLGTGEAFFSLGNPDININGFDCNIKGINQEAASVSSYSSAIYISNSINATIIAQLPASNVNMRNVNIIVDGILDNWGYTRYWDIFLEKGNWHLDWTNINIKNNLLTTFTGSSGGIQSVGLVLGSNGNPNISGVIDGYKFSSSVGSASPAGIVFSSAPLFGRLLISNPDFTDLVYDNATNNDNYKPWNIDPTLATFKNVIFSNVKHSKLIALSAASQVKNRVSINSNYTVSLAEEYLGVNTISGAVGIALPSVEAGITRSKTNYGYTLIVIDETYNAAFNNITITPFAGEKINNSTSPFVLNTNGGFVTLIAIPAGWVIVTNSSVTSLADNTVNGVAITWANRKTIPTPTVVLGAITPSNITSSGQINVGTSVTNPTTGSLALSRNGGQQFWEQTTGGTDEKLWDIINAGNVFRLRAVNDVNSAATTWIQVGRSGTSINYVAFPNGPVGIGTIALAASAKVQIVSTTQGTVPMPVMTTGQKLAIVSPIDGLQVYDSTLHTPSYYNGTTWQTLITPVVEIITTSQAASVDTKYIANNAGLVVITLPTAATLGQQLHIRGKGVGGWKVAQNSGQTIHGATSTTTGTSGSIASQSQYDTVTLECIVANSDFVIVSNTGTLTIV</sequence>